<gene>
    <name evidence="2" type="ORF">LTR97_011686</name>
</gene>
<accession>A0AAN7VWE9</accession>
<name>A0AAN7VWE9_9PEZI</name>
<evidence type="ECO:0000256" key="1">
    <source>
        <dbReference type="SAM" id="MobiDB-lite"/>
    </source>
</evidence>
<dbReference type="AlphaFoldDB" id="A0AAN7VWE9"/>
<evidence type="ECO:0000313" key="3">
    <source>
        <dbReference type="Proteomes" id="UP001310594"/>
    </source>
</evidence>
<sequence>MEPVKHRNIAAMHSVVATVTRFGNAISAAAAVFLSTMGATDEVREKSNAGQTTKKRKRTTQFDEETMANGESPPPGKKVRIYERGATKQRKNGAASSKTAARARNSDAKKLHLNAELTFNNLLNESPTPATGRAHAYKPFDFDPITNPSGVKPRESTHYDDQGLVYVLNTAHNTTQTCSLLRKYNGFDIRYHIKQHSCVGNPAIVRDDDGGLWYLAYGGVQALWGAKGGIVVGPSGNAKLKHHDPQHSTYINKELVKHDPLRNGKYVDRAPLMLIKSPRPPQKRYVTGSGAEARELVHGIQASLFTSFLDSARTEVRGRGAPLRVTQKA</sequence>
<protein>
    <submittedName>
        <fullName evidence="2">Uncharacterized protein</fullName>
    </submittedName>
</protein>
<organism evidence="2 3">
    <name type="scientific">Elasticomyces elasticus</name>
    <dbReference type="NCBI Taxonomy" id="574655"/>
    <lineage>
        <taxon>Eukaryota</taxon>
        <taxon>Fungi</taxon>
        <taxon>Dikarya</taxon>
        <taxon>Ascomycota</taxon>
        <taxon>Pezizomycotina</taxon>
        <taxon>Dothideomycetes</taxon>
        <taxon>Dothideomycetidae</taxon>
        <taxon>Mycosphaerellales</taxon>
        <taxon>Teratosphaeriaceae</taxon>
        <taxon>Elasticomyces</taxon>
    </lineage>
</organism>
<proteinExistence type="predicted"/>
<comment type="caution">
    <text evidence="2">The sequence shown here is derived from an EMBL/GenBank/DDBJ whole genome shotgun (WGS) entry which is preliminary data.</text>
</comment>
<evidence type="ECO:0000313" key="2">
    <source>
        <dbReference type="EMBL" id="KAK5691034.1"/>
    </source>
</evidence>
<dbReference type="Proteomes" id="UP001310594">
    <property type="component" value="Unassembled WGS sequence"/>
</dbReference>
<dbReference type="EMBL" id="JAVRQU010000022">
    <property type="protein sequence ID" value="KAK5691034.1"/>
    <property type="molecule type" value="Genomic_DNA"/>
</dbReference>
<feature type="region of interest" description="Disordered" evidence="1">
    <location>
        <begin position="41"/>
        <end position="107"/>
    </location>
</feature>
<reference evidence="2" key="1">
    <citation type="submission" date="2023-08" db="EMBL/GenBank/DDBJ databases">
        <title>Black Yeasts Isolated from many extreme environments.</title>
        <authorList>
            <person name="Coleine C."/>
            <person name="Stajich J.E."/>
            <person name="Selbmann L."/>
        </authorList>
    </citation>
    <scope>NUCLEOTIDE SEQUENCE</scope>
    <source>
        <strain evidence="2">CCFEE 5810</strain>
    </source>
</reference>